<dbReference type="InterPro" id="IPR007044">
    <property type="entry name" value="Cyclodeamin/CycHdrlase"/>
</dbReference>
<dbReference type="EMBL" id="CP000478">
    <property type="protein sequence ID" value="ABK16879.1"/>
    <property type="molecule type" value="Genomic_DNA"/>
</dbReference>
<organism evidence="2 3">
    <name type="scientific">Syntrophobacter fumaroxidans (strain DSM 10017 / MPOB)</name>
    <dbReference type="NCBI Taxonomy" id="335543"/>
    <lineage>
        <taxon>Bacteria</taxon>
        <taxon>Pseudomonadati</taxon>
        <taxon>Thermodesulfobacteriota</taxon>
        <taxon>Syntrophobacteria</taxon>
        <taxon>Syntrophobacterales</taxon>
        <taxon>Syntrophobacteraceae</taxon>
        <taxon>Syntrophobacter</taxon>
    </lineage>
</organism>
<name>A0LHH7_SYNFM</name>
<dbReference type="eggNOG" id="COG3404">
    <property type="taxonomic scope" value="Bacteria"/>
</dbReference>
<dbReference type="OrthoDB" id="1683389at2"/>
<dbReference type="InParanoid" id="A0LHH7"/>
<dbReference type="Pfam" id="PF04961">
    <property type="entry name" value="FTCD_C"/>
    <property type="match status" value="1"/>
</dbReference>
<evidence type="ECO:0000313" key="2">
    <source>
        <dbReference type="EMBL" id="ABK16879.1"/>
    </source>
</evidence>
<evidence type="ECO:0000313" key="3">
    <source>
        <dbReference type="Proteomes" id="UP000001784"/>
    </source>
</evidence>
<accession>A0LHH7</accession>
<keyword evidence="2" id="KW-0456">Lyase</keyword>
<reference evidence="2 3" key="1">
    <citation type="submission" date="2006-10" db="EMBL/GenBank/DDBJ databases">
        <title>Complete sequence of Syntrophobacter fumaroxidans MPOB.</title>
        <authorList>
            <consortium name="US DOE Joint Genome Institute"/>
            <person name="Copeland A."/>
            <person name="Lucas S."/>
            <person name="Lapidus A."/>
            <person name="Barry K."/>
            <person name="Detter J.C."/>
            <person name="Glavina del Rio T."/>
            <person name="Hammon N."/>
            <person name="Israni S."/>
            <person name="Pitluck S."/>
            <person name="Goltsman E.G."/>
            <person name="Martinez M."/>
            <person name="Schmutz J."/>
            <person name="Larimer F."/>
            <person name="Land M."/>
            <person name="Hauser L."/>
            <person name="Kyrpides N."/>
            <person name="Kim E."/>
            <person name="Boone D.R."/>
            <person name="Brockman F."/>
            <person name="Culley D."/>
            <person name="Ferry J."/>
            <person name="Gunsalus R."/>
            <person name="McInerney M.J."/>
            <person name="Morrison M."/>
            <person name="Plugge C."/>
            <person name="Rohlin L."/>
            <person name="Scholten J."/>
            <person name="Sieber J."/>
            <person name="Stams A.J.M."/>
            <person name="Worm P."/>
            <person name="Henstra A.M."/>
            <person name="Richardson P."/>
        </authorList>
    </citation>
    <scope>NUCLEOTIDE SEQUENCE [LARGE SCALE GENOMIC DNA]</scope>
    <source>
        <strain evidence="3">DSM 10017 / MPOB</strain>
    </source>
</reference>
<proteinExistence type="predicted"/>
<feature type="domain" description="Cyclodeaminase/cyclohydrolase" evidence="1">
    <location>
        <begin position="4"/>
        <end position="162"/>
    </location>
</feature>
<dbReference type="EC" id="4.3.1.4" evidence="2"/>
<dbReference type="SUPFAM" id="SSF101262">
    <property type="entry name" value="Methenyltetrahydrofolate cyclohydrolase-like"/>
    <property type="match status" value="1"/>
</dbReference>
<dbReference type="Proteomes" id="UP000001784">
    <property type="component" value="Chromosome"/>
</dbReference>
<dbReference type="STRING" id="335543.Sfum_1186"/>
<gene>
    <name evidence="2" type="ordered locus">Sfum_1186</name>
</gene>
<dbReference type="RefSeq" id="WP_011698050.1">
    <property type="nucleotide sequence ID" value="NC_008554.1"/>
</dbReference>
<dbReference type="GO" id="GO:0030412">
    <property type="term" value="F:formimidoyltetrahydrofolate cyclodeaminase activity"/>
    <property type="evidence" value="ECO:0007669"/>
    <property type="project" value="UniProtKB-EC"/>
</dbReference>
<dbReference type="Gene3D" id="1.20.120.680">
    <property type="entry name" value="Formiminotetrahydrofolate cyclodeaminase monomer, up-and-down helical bundle"/>
    <property type="match status" value="1"/>
</dbReference>
<sequence length="210" mass="22888">MNEPFLLALSKPEPSPGGGAAAAYSACLGLALLKKVINLELLRPEVSEELVSIWDDLLEQTEVAEEILERLLHEDSRAYVDFTEARSGGTEDSFSAALENLIDCPFKIMEQSCQGQGLISEAGKLCKRYLLSDLLVAGEFFLAAVQGACHIARTNLYLVPDDPSKEGPYAGTRDKILRLQNCCQDAYDMVQEQIRLRIRLGGSAPGSPAL</sequence>
<keyword evidence="3" id="KW-1185">Reference proteome</keyword>
<dbReference type="KEGG" id="sfu:Sfum_1186"/>
<dbReference type="AlphaFoldDB" id="A0LHH7"/>
<protein>
    <submittedName>
        <fullName evidence="2">Formimidoyltetrahydrofolate cyclodeaminase</fullName>
        <ecNumber evidence="2">4.3.1.4</ecNumber>
    </submittedName>
</protein>
<evidence type="ECO:0000259" key="1">
    <source>
        <dbReference type="Pfam" id="PF04961"/>
    </source>
</evidence>
<dbReference type="InterPro" id="IPR036178">
    <property type="entry name" value="Formintransfe-cycloase-like_sf"/>
</dbReference>
<dbReference type="HOGENOM" id="CLU_1309579_0_0_7"/>